<sequence length="40" mass="4312">MIVHMTVAITTFVLNIISFKTRISLEAMGSVVSFILAVSA</sequence>
<accession>A0ABN4N7Q2</accession>
<evidence type="ECO:0008006" key="3">
    <source>
        <dbReference type="Google" id="ProtNLM"/>
    </source>
</evidence>
<reference evidence="1 2" key="1">
    <citation type="journal article" date="2016" name="PLoS ONE">
        <title>The Identification of Novel Diagnostic Marker Genes for the Detection of Beer Spoiling Pediococcus damnosus Strains Using the BlAst Diagnostic Gene findEr.</title>
        <authorList>
            <person name="Behr J."/>
            <person name="Geissler A.J."/>
            <person name="Schmid J."/>
            <person name="Zehe A."/>
            <person name="Vogel R.F."/>
        </authorList>
    </citation>
    <scope>NUCLEOTIDE SEQUENCE [LARGE SCALE GENOMIC DNA]</scope>
    <source>
        <strain evidence="1 2">TMW 2.1535</strain>
    </source>
</reference>
<gene>
    <name evidence="1" type="ORF">ADU72_0724</name>
</gene>
<evidence type="ECO:0000313" key="2">
    <source>
        <dbReference type="Proteomes" id="UP000076244"/>
    </source>
</evidence>
<dbReference type="EMBL" id="CP012288">
    <property type="protein sequence ID" value="AMV66669.1"/>
    <property type="molecule type" value="Genomic_DNA"/>
</dbReference>
<organism evidence="1 2">
    <name type="scientific">Pediococcus damnosus</name>
    <dbReference type="NCBI Taxonomy" id="51663"/>
    <lineage>
        <taxon>Bacteria</taxon>
        <taxon>Bacillati</taxon>
        <taxon>Bacillota</taxon>
        <taxon>Bacilli</taxon>
        <taxon>Lactobacillales</taxon>
        <taxon>Lactobacillaceae</taxon>
        <taxon>Pediococcus</taxon>
    </lineage>
</organism>
<protein>
    <recommendedName>
        <fullName evidence="3">Integral membrane protein</fullName>
    </recommendedName>
</protein>
<name>A0ABN4N7Q2_9LACO</name>
<dbReference type="Proteomes" id="UP000076244">
    <property type="component" value="Chromosome"/>
</dbReference>
<proteinExistence type="predicted"/>
<evidence type="ECO:0000313" key="1">
    <source>
        <dbReference type="EMBL" id="AMV66669.1"/>
    </source>
</evidence>
<keyword evidence="2" id="KW-1185">Reference proteome</keyword>